<feature type="domain" description="Carbohydrate-binding" evidence="1">
    <location>
        <begin position="28"/>
        <end position="215"/>
    </location>
</feature>
<dbReference type="Proteomes" id="UP001273350">
    <property type="component" value="Unassembled WGS sequence"/>
</dbReference>
<dbReference type="SUPFAM" id="SSF49344">
    <property type="entry name" value="CBD9-like"/>
    <property type="match status" value="1"/>
</dbReference>
<name>A0ABU4RA19_9FLAO</name>
<accession>A0ABU4RA19</accession>
<dbReference type="EMBL" id="JAWXVI010000002">
    <property type="protein sequence ID" value="MDX6188350.1"/>
    <property type="molecule type" value="Genomic_DNA"/>
</dbReference>
<reference evidence="2 3" key="1">
    <citation type="submission" date="2023-11" db="EMBL/GenBank/DDBJ databases">
        <title>Unpublished Manusciprt.</title>
        <authorList>
            <person name="Saticioglu I.B."/>
            <person name="Ay H."/>
            <person name="Ajmi N."/>
            <person name="Altun S."/>
            <person name="Duman M."/>
        </authorList>
    </citation>
    <scope>NUCLEOTIDE SEQUENCE [LARGE SCALE GENOMIC DNA]</scope>
    <source>
        <strain evidence="2 3">Fl-318</strain>
    </source>
</reference>
<organism evidence="2 3">
    <name type="scientific">Flavobacterium cupriresistens</name>
    <dbReference type="NCBI Taxonomy" id="2893885"/>
    <lineage>
        <taxon>Bacteria</taxon>
        <taxon>Pseudomonadati</taxon>
        <taxon>Bacteroidota</taxon>
        <taxon>Flavobacteriia</taxon>
        <taxon>Flavobacteriales</taxon>
        <taxon>Flavobacteriaceae</taxon>
        <taxon>Flavobacterium</taxon>
    </lineage>
</organism>
<dbReference type="RefSeq" id="WP_230001278.1">
    <property type="nucleotide sequence ID" value="NZ_CP087134.1"/>
</dbReference>
<evidence type="ECO:0000313" key="3">
    <source>
        <dbReference type="Proteomes" id="UP001273350"/>
    </source>
</evidence>
<dbReference type="InterPro" id="IPR010502">
    <property type="entry name" value="Carb-bd_dom_fam9"/>
</dbReference>
<dbReference type="Pfam" id="PF06452">
    <property type="entry name" value="CBM9_1"/>
    <property type="match status" value="1"/>
</dbReference>
<sequence length="216" mass="25298">MSTILKEYQVKFTNQNVKINASDLDFQCWEKANCLTDFCSPWNTDPFSKIEFRALWDFDNLYFNFKVFDGDIHIDQKDDSIDSIGNSDRVELFFRKNEAMSPYYCLEMDTAARIMDFEAFPNHNFDFKWNWPRTDLKLEASKEDGFFTVQGKISMASLKALDLIHNNTIETGVFRAKFSEKADSQYEATWISWVNPNTETPNFHIASSFGRFVLIE</sequence>
<comment type="caution">
    <text evidence="2">The sequence shown here is derived from an EMBL/GenBank/DDBJ whole genome shotgun (WGS) entry which is preliminary data.</text>
</comment>
<proteinExistence type="predicted"/>
<keyword evidence="3" id="KW-1185">Reference proteome</keyword>
<gene>
    <name evidence="2" type="ORF">SGQ83_03230</name>
</gene>
<dbReference type="Gene3D" id="2.60.40.1190">
    <property type="match status" value="1"/>
</dbReference>
<evidence type="ECO:0000313" key="2">
    <source>
        <dbReference type="EMBL" id="MDX6188350.1"/>
    </source>
</evidence>
<evidence type="ECO:0000259" key="1">
    <source>
        <dbReference type="Pfam" id="PF06452"/>
    </source>
</evidence>
<protein>
    <submittedName>
        <fullName evidence="2">Sugar-binding protein</fullName>
    </submittedName>
</protein>